<dbReference type="InterPro" id="IPR036188">
    <property type="entry name" value="FAD/NAD-bd_sf"/>
</dbReference>
<evidence type="ECO:0000256" key="3">
    <source>
        <dbReference type="ARBA" id="ARBA00022827"/>
    </source>
</evidence>
<feature type="binding site" evidence="8">
    <location>
        <begin position="183"/>
        <end position="185"/>
    </location>
    <ligand>
        <name>FAD</name>
        <dbReference type="ChEBI" id="CHEBI:57692"/>
    </ligand>
</feature>
<dbReference type="OrthoDB" id="361797at2759"/>
<evidence type="ECO:0000256" key="4">
    <source>
        <dbReference type="ARBA" id="ARBA00023002"/>
    </source>
</evidence>
<dbReference type="SUPFAM" id="SSF51905">
    <property type="entry name" value="FAD/NAD(P)-binding domain"/>
    <property type="match status" value="1"/>
</dbReference>
<keyword evidence="6" id="KW-1015">Disulfide bond</keyword>
<feature type="binding site" evidence="8">
    <location>
        <begin position="359"/>
        <end position="362"/>
    </location>
    <ligand>
        <name>FAD</name>
        <dbReference type="ChEBI" id="CHEBI:57692"/>
    </ligand>
</feature>
<dbReference type="Proteomes" id="UP001153555">
    <property type="component" value="Unassembled WGS sequence"/>
</dbReference>
<evidence type="ECO:0000256" key="5">
    <source>
        <dbReference type="ARBA" id="ARBA00023027"/>
    </source>
</evidence>
<dbReference type="PRINTS" id="PR00368">
    <property type="entry name" value="FADPNR"/>
</dbReference>
<evidence type="ECO:0000259" key="12">
    <source>
        <dbReference type="Pfam" id="PF07992"/>
    </source>
</evidence>
<dbReference type="GO" id="GO:0050660">
    <property type="term" value="F:flavin adenine dinucleotide binding"/>
    <property type="evidence" value="ECO:0007669"/>
    <property type="project" value="InterPro"/>
</dbReference>
<dbReference type="InterPro" id="IPR001100">
    <property type="entry name" value="Pyr_nuc-diS_OxRdtase"/>
</dbReference>
<protein>
    <recommendedName>
        <fullName evidence="10">Dihydrolipoyl dehydrogenase</fullName>
        <ecNumber evidence="10">1.8.1.4</ecNumber>
    </recommendedName>
</protein>
<accession>A0A9N7RJ08</accession>
<feature type="domain" description="FAD/NAD(P)-binding" evidence="12">
    <location>
        <begin position="44"/>
        <end position="368"/>
    </location>
</feature>
<dbReference type="InterPro" id="IPR006258">
    <property type="entry name" value="Lipoamide_DH"/>
</dbReference>
<evidence type="ECO:0000256" key="7">
    <source>
        <dbReference type="ARBA" id="ARBA00023284"/>
    </source>
</evidence>
<comment type="caution">
    <text evidence="13">The sequence shown here is derived from an EMBL/GenBank/DDBJ whole genome shotgun (WGS) entry which is preliminary data.</text>
</comment>
<dbReference type="InterPro" id="IPR050151">
    <property type="entry name" value="Class-I_Pyr_Nuc-Dis_Oxidored"/>
</dbReference>
<dbReference type="PRINTS" id="PR00411">
    <property type="entry name" value="PNDRDTASEI"/>
</dbReference>
<reference evidence="13" key="1">
    <citation type="submission" date="2019-12" db="EMBL/GenBank/DDBJ databases">
        <authorList>
            <person name="Scholes J."/>
        </authorList>
    </citation>
    <scope>NUCLEOTIDE SEQUENCE</scope>
</reference>
<comment type="similarity">
    <text evidence="1 10">Belongs to the class-I pyridine nucleotide-disulfide oxidoreductase family.</text>
</comment>
<keyword evidence="4 10" id="KW-0560">Oxidoreductase</keyword>
<evidence type="ECO:0000313" key="13">
    <source>
        <dbReference type="EMBL" id="CAA0831476.1"/>
    </source>
</evidence>
<dbReference type="GO" id="GO:0045252">
    <property type="term" value="C:oxoglutarate dehydrogenase complex"/>
    <property type="evidence" value="ECO:0007669"/>
    <property type="project" value="TreeGrafter"/>
</dbReference>
<keyword evidence="2 10" id="KW-0285">Flavoprotein</keyword>
<evidence type="ECO:0000256" key="8">
    <source>
        <dbReference type="PIRSR" id="PIRSR000350-3"/>
    </source>
</evidence>
<dbReference type="PANTHER" id="PTHR22912:SF223">
    <property type="entry name" value="DIHYDROLIPOYL DEHYDROGENASE 1, MITOCHONDRIAL"/>
    <property type="match status" value="1"/>
</dbReference>
<evidence type="ECO:0000256" key="6">
    <source>
        <dbReference type="ARBA" id="ARBA00023157"/>
    </source>
</evidence>
<feature type="domain" description="Pyridine nucleotide-disulphide oxidoreductase dimerisation" evidence="11">
    <location>
        <begin position="387"/>
        <end position="449"/>
    </location>
</feature>
<dbReference type="EMBL" id="CACSLK010027832">
    <property type="protein sequence ID" value="CAA0831476.1"/>
    <property type="molecule type" value="Genomic_DNA"/>
</dbReference>
<dbReference type="Gene3D" id="3.50.50.60">
    <property type="entry name" value="FAD/NAD(P)-binding domain"/>
    <property type="match status" value="2"/>
</dbReference>
<evidence type="ECO:0000313" key="14">
    <source>
        <dbReference type="Proteomes" id="UP001153555"/>
    </source>
</evidence>
<dbReference type="GO" id="GO:0005739">
    <property type="term" value="C:mitochondrion"/>
    <property type="evidence" value="ECO:0007669"/>
    <property type="project" value="TreeGrafter"/>
</dbReference>
<feature type="binding site" evidence="8">
    <location>
        <position position="90"/>
    </location>
    <ligand>
        <name>FAD</name>
        <dbReference type="ChEBI" id="CHEBI:57692"/>
    </ligand>
</feature>
<feature type="binding site" evidence="8">
    <location>
        <position position="353"/>
    </location>
    <ligand>
        <name>FAD</name>
        <dbReference type="ChEBI" id="CHEBI:57692"/>
    </ligand>
</feature>
<dbReference type="PROSITE" id="PS00076">
    <property type="entry name" value="PYRIDINE_REDOX_1"/>
    <property type="match status" value="1"/>
</dbReference>
<dbReference type="InterPro" id="IPR012999">
    <property type="entry name" value="Pyr_OxRdtase_I_AS"/>
</dbReference>
<dbReference type="InterPro" id="IPR023753">
    <property type="entry name" value="FAD/NAD-binding_dom"/>
</dbReference>
<dbReference type="GO" id="GO:0004148">
    <property type="term" value="F:dihydrolipoyl dehydrogenase (NADH) activity"/>
    <property type="evidence" value="ECO:0007669"/>
    <property type="project" value="UniProtKB-EC"/>
</dbReference>
<sequence>MAMASLARRRASTLFSSSSKNICSGTKFSWIASRGFASGSDENDVVVIGGGPGGYVAAIKAAQLGLKTTCIEKRGTLGGTCLNVGCIPSKALLHSSHMYHEATHSFASHGVKVSSVEVDLPAMMAQKDKAVGNLTKGIEGLFKKNKVNYIKGWGKLLSPSEISVETLEGDNKVVKGKNIIIATGSDVKSLPGITIDEQKIVSSTGALALKEIPKKLVVIGAGYIGLEMGSVWGRLGSEVTVVEFGSDIVPTMDGEVRKQFQRSLEKQKMKFILKTKVVSVDPAGEGLKLTLEPAAGGDRTTIEADVVLVSAGRVPFTSGLDLEKIGVETDKAGRILVNDKFATNVKGVYAIGDVIPGPMLAHKAEEDGVACVEYIAGKEGHVDYDMVPGVVYTHPEVASVGKTEEQVKALGVSYCVGKFPFLANSRAKAIDDAEGIVKILAEKETDSLASLAARSPGGLLVLQIPPGDVKPWLTHDCLGVSHPRNIVVNPS</sequence>
<evidence type="ECO:0000256" key="1">
    <source>
        <dbReference type="ARBA" id="ARBA00007532"/>
    </source>
</evidence>
<dbReference type="PANTHER" id="PTHR22912">
    <property type="entry name" value="DISULFIDE OXIDOREDUCTASE"/>
    <property type="match status" value="1"/>
</dbReference>
<evidence type="ECO:0000256" key="9">
    <source>
        <dbReference type="PIRSR" id="PIRSR000350-4"/>
    </source>
</evidence>
<comment type="cofactor">
    <cofactor evidence="8 10">
        <name>FAD</name>
        <dbReference type="ChEBI" id="CHEBI:57692"/>
    </cofactor>
    <text evidence="8 10">Binds 1 FAD per subunit.</text>
</comment>
<comment type="catalytic activity">
    <reaction evidence="10">
        <text>N(6)-[(R)-dihydrolipoyl]-L-lysyl-[protein] + NAD(+) = N(6)-[(R)-lipoyl]-L-lysyl-[protein] + NADH + H(+)</text>
        <dbReference type="Rhea" id="RHEA:15045"/>
        <dbReference type="Rhea" id="RHEA-COMP:10474"/>
        <dbReference type="Rhea" id="RHEA-COMP:10475"/>
        <dbReference type="ChEBI" id="CHEBI:15378"/>
        <dbReference type="ChEBI" id="CHEBI:57540"/>
        <dbReference type="ChEBI" id="CHEBI:57945"/>
        <dbReference type="ChEBI" id="CHEBI:83099"/>
        <dbReference type="ChEBI" id="CHEBI:83100"/>
        <dbReference type="EC" id="1.8.1.4"/>
    </reaction>
</comment>
<dbReference type="NCBIfam" id="TIGR01350">
    <property type="entry name" value="lipoamide_DH"/>
    <property type="match status" value="1"/>
</dbReference>
<dbReference type="Pfam" id="PF02852">
    <property type="entry name" value="Pyr_redox_dim"/>
    <property type="match status" value="1"/>
</dbReference>
<comment type="miscellaneous">
    <text evidence="10">The active site is a redox-active disulfide bond.</text>
</comment>
<evidence type="ECO:0000256" key="2">
    <source>
        <dbReference type="ARBA" id="ARBA00022630"/>
    </source>
</evidence>
<keyword evidence="3 8" id="KW-0274">FAD</keyword>
<keyword evidence="8" id="KW-0547">Nucleotide-binding</keyword>
<feature type="binding site" evidence="8">
    <location>
        <position position="243"/>
    </location>
    <ligand>
        <name>NAD(+)</name>
        <dbReference type="ChEBI" id="CHEBI:57540"/>
    </ligand>
</feature>
<evidence type="ECO:0000256" key="10">
    <source>
        <dbReference type="RuleBase" id="RU003692"/>
    </source>
</evidence>
<feature type="binding site" evidence="8">
    <location>
        <begin position="220"/>
        <end position="227"/>
    </location>
    <ligand>
        <name>NAD(+)</name>
        <dbReference type="ChEBI" id="CHEBI:57540"/>
    </ligand>
</feature>
<dbReference type="InterPro" id="IPR004099">
    <property type="entry name" value="Pyr_nucl-diS_OxRdtase_dimer"/>
</dbReference>
<dbReference type="GO" id="GO:0006103">
    <property type="term" value="P:2-oxoglutarate metabolic process"/>
    <property type="evidence" value="ECO:0007669"/>
    <property type="project" value="TreeGrafter"/>
</dbReference>
<keyword evidence="5 8" id="KW-0520">NAD</keyword>
<organism evidence="13 14">
    <name type="scientific">Striga hermonthica</name>
    <name type="common">Purple witchweed</name>
    <name type="synonym">Buchnera hermonthica</name>
    <dbReference type="NCBI Taxonomy" id="68872"/>
    <lineage>
        <taxon>Eukaryota</taxon>
        <taxon>Viridiplantae</taxon>
        <taxon>Streptophyta</taxon>
        <taxon>Embryophyta</taxon>
        <taxon>Tracheophyta</taxon>
        <taxon>Spermatophyta</taxon>
        <taxon>Magnoliopsida</taxon>
        <taxon>eudicotyledons</taxon>
        <taxon>Gunneridae</taxon>
        <taxon>Pentapetalae</taxon>
        <taxon>asterids</taxon>
        <taxon>lamiids</taxon>
        <taxon>Lamiales</taxon>
        <taxon>Orobanchaceae</taxon>
        <taxon>Buchnereae</taxon>
        <taxon>Striga</taxon>
    </lineage>
</organism>
<feature type="disulfide bond" description="Redox-active" evidence="9">
    <location>
        <begin position="81"/>
        <end position="86"/>
    </location>
</feature>
<dbReference type="AlphaFoldDB" id="A0A9N7RJ08"/>
<keyword evidence="14" id="KW-1185">Reference proteome</keyword>
<feature type="binding site" evidence="8">
    <location>
        <position position="312"/>
    </location>
    <ligand>
        <name>NAD(+)</name>
        <dbReference type="ChEBI" id="CHEBI:57540"/>
    </ligand>
</feature>
<evidence type="ECO:0000259" key="11">
    <source>
        <dbReference type="Pfam" id="PF02852"/>
    </source>
</evidence>
<dbReference type="EC" id="1.8.1.4" evidence="10"/>
<feature type="binding site" evidence="8">
    <location>
        <position position="154"/>
    </location>
    <ligand>
        <name>FAD</name>
        <dbReference type="ChEBI" id="CHEBI:57692"/>
    </ligand>
</feature>
<dbReference type="FunFam" id="3.50.50.60:FF:000001">
    <property type="entry name" value="Dihydrolipoyl dehydrogenase, mitochondrial"/>
    <property type="match status" value="1"/>
</dbReference>
<keyword evidence="7 10" id="KW-0676">Redox-active center</keyword>
<dbReference type="Gene3D" id="3.30.390.30">
    <property type="match status" value="1"/>
</dbReference>
<proteinExistence type="inferred from homology"/>
<gene>
    <name evidence="13" type="ORF">SHERM_26825</name>
</gene>
<dbReference type="InterPro" id="IPR016156">
    <property type="entry name" value="FAD/NAD-linked_Rdtase_dimer_sf"/>
</dbReference>
<dbReference type="Pfam" id="PF07992">
    <property type="entry name" value="Pyr_redox_2"/>
    <property type="match status" value="1"/>
</dbReference>
<name>A0A9N7RJ08_STRHE</name>
<dbReference type="PIRSF" id="PIRSF000350">
    <property type="entry name" value="Mercury_reductase_MerA"/>
    <property type="match status" value="1"/>
</dbReference>